<sequence>MCKALVLALPDFSKPFSLETNASSKGIGAVLSQEGRPYAYLSKTPNTVAFLSLRRNTLPSFLLSLNGDTTLKDSLLSLRLIMSP</sequence>
<organism evidence="2 3">
    <name type="scientific">Hibiscus trionum</name>
    <name type="common">Flower of an hour</name>
    <dbReference type="NCBI Taxonomy" id="183268"/>
    <lineage>
        <taxon>Eukaryota</taxon>
        <taxon>Viridiplantae</taxon>
        <taxon>Streptophyta</taxon>
        <taxon>Embryophyta</taxon>
        <taxon>Tracheophyta</taxon>
        <taxon>Spermatophyta</taxon>
        <taxon>Magnoliopsida</taxon>
        <taxon>eudicotyledons</taxon>
        <taxon>Gunneridae</taxon>
        <taxon>Pentapetalae</taxon>
        <taxon>rosids</taxon>
        <taxon>malvids</taxon>
        <taxon>Malvales</taxon>
        <taxon>Malvaceae</taxon>
        <taxon>Malvoideae</taxon>
        <taxon>Hibiscus</taxon>
    </lineage>
</organism>
<name>A0A9W7HME5_HIBTR</name>
<dbReference type="AlphaFoldDB" id="A0A9W7HME5"/>
<dbReference type="InterPro" id="IPR043502">
    <property type="entry name" value="DNA/RNA_pol_sf"/>
</dbReference>
<keyword evidence="3" id="KW-1185">Reference proteome</keyword>
<accession>A0A9W7HME5</accession>
<dbReference type="InterPro" id="IPR041577">
    <property type="entry name" value="RT_RNaseH_2"/>
</dbReference>
<dbReference type="OrthoDB" id="1714782at2759"/>
<proteinExistence type="predicted"/>
<dbReference type="Gene3D" id="3.10.20.370">
    <property type="match status" value="1"/>
</dbReference>
<dbReference type="EMBL" id="BSYR01000017">
    <property type="protein sequence ID" value="GMI80079.1"/>
    <property type="molecule type" value="Genomic_DNA"/>
</dbReference>
<gene>
    <name evidence="2" type="ORF">HRI_001677200</name>
</gene>
<protein>
    <recommendedName>
        <fullName evidence="1">Reverse transcriptase/retrotransposon-derived protein RNase H-like domain-containing protein</fullName>
    </recommendedName>
</protein>
<reference evidence="2" key="1">
    <citation type="submission" date="2023-05" db="EMBL/GenBank/DDBJ databases">
        <title>Genome and transcriptome analyses reveal genes involved in the formation of fine ridges on petal epidermal cells in Hibiscus trionum.</title>
        <authorList>
            <person name="Koshimizu S."/>
            <person name="Masuda S."/>
            <person name="Ishii T."/>
            <person name="Shirasu K."/>
            <person name="Hoshino A."/>
            <person name="Arita M."/>
        </authorList>
    </citation>
    <scope>NUCLEOTIDE SEQUENCE</scope>
    <source>
        <strain evidence="2">Hamamatsu line</strain>
    </source>
</reference>
<evidence type="ECO:0000313" key="2">
    <source>
        <dbReference type="EMBL" id="GMI80079.1"/>
    </source>
</evidence>
<dbReference type="Proteomes" id="UP001165190">
    <property type="component" value="Unassembled WGS sequence"/>
</dbReference>
<evidence type="ECO:0000313" key="3">
    <source>
        <dbReference type="Proteomes" id="UP001165190"/>
    </source>
</evidence>
<dbReference type="SUPFAM" id="SSF56672">
    <property type="entry name" value="DNA/RNA polymerases"/>
    <property type="match status" value="1"/>
</dbReference>
<comment type="caution">
    <text evidence="2">The sequence shown here is derived from an EMBL/GenBank/DDBJ whole genome shotgun (WGS) entry which is preliminary data.</text>
</comment>
<evidence type="ECO:0000259" key="1">
    <source>
        <dbReference type="Pfam" id="PF17919"/>
    </source>
</evidence>
<dbReference type="Pfam" id="PF17919">
    <property type="entry name" value="RT_RNaseH_2"/>
    <property type="match status" value="1"/>
</dbReference>
<feature type="domain" description="Reverse transcriptase/retrotransposon-derived protein RNase H-like" evidence="1">
    <location>
        <begin position="2"/>
        <end position="45"/>
    </location>
</feature>